<reference evidence="1" key="1">
    <citation type="journal article" date="2008" name="Proc. Natl. Acad. Sci. U.S.A.">
        <title>Whole-genome comparison of disease and carriage strains provides insights into virulence evolution in Neisseria meningitidis.</title>
        <authorList>
            <person name="Schoen C."/>
            <person name="Blom J."/>
            <person name="Claus H."/>
            <person name="Schramm-Glueck A."/>
            <person name="Brandt P."/>
            <person name="Mueller T."/>
            <person name="Goesmann A."/>
            <person name="Joseph B."/>
            <person name="Konietzny S."/>
            <person name="Kurzai O."/>
            <person name="Schmitt C."/>
            <person name="Friedrich T."/>
            <person name="Linke B."/>
            <person name="Vogel U."/>
            <person name="Frosch M."/>
        </authorList>
    </citation>
    <scope>NUCLEOTIDE SEQUENCE</scope>
    <source>
        <strain evidence="1">Alpha153</strain>
    </source>
</reference>
<proteinExistence type="predicted"/>
<gene>
    <name evidence="1" type="ORF">NME_0255</name>
</gene>
<sequence>MTSNANGSMCRTTRENAATIASLMKIRYKGII</sequence>
<protein>
    <submittedName>
        <fullName evidence="1">Uncharacterized protein</fullName>
    </submittedName>
</protein>
<dbReference type="AlphaFoldDB" id="C6SAE4"/>
<accession>C6SAE4</accession>
<evidence type="ECO:0000313" key="1">
    <source>
        <dbReference type="EMBL" id="CBA03811.1"/>
    </source>
</evidence>
<organism evidence="1">
    <name type="scientific">Neisseria meningitidis alpha153</name>
    <dbReference type="NCBI Taxonomy" id="663926"/>
    <lineage>
        <taxon>Bacteria</taxon>
        <taxon>Pseudomonadati</taxon>
        <taxon>Pseudomonadota</taxon>
        <taxon>Betaproteobacteria</taxon>
        <taxon>Neisseriales</taxon>
        <taxon>Neisseriaceae</taxon>
        <taxon>Neisseria</taxon>
    </lineage>
</organism>
<dbReference type="EMBL" id="AM889137">
    <property type="protein sequence ID" value="CBA03811.1"/>
    <property type="molecule type" value="Genomic_DNA"/>
</dbReference>
<name>C6SAE4_NEIME</name>